<dbReference type="PANTHER" id="PTHR43680">
    <property type="entry name" value="NITRATE REDUCTASE MOLYBDENUM COFACTOR ASSEMBLY CHAPERONE"/>
    <property type="match status" value="1"/>
</dbReference>
<dbReference type="SUPFAM" id="SSF89155">
    <property type="entry name" value="TorD-like"/>
    <property type="match status" value="1"/>
</dbReference>
<dbReference type="Proteomes" id="UP001214854">
    <property type="component" value="Unassembled WGS sequence"/>
</dbReference>
<dbReference type="EMBL" id="JAQQKX010000012">
    <property type="protein sequence ID" value="MDC7684442.1"/>
    <property type="molecule type" value="Genomic_DNA"/>
</dbReference>
<dbReference type="Gene3D" id="1.10.3480.10">
    <property type="entry name" value="TorD-like"/>
    <property type="match status" value="1"/>
</dbReference>
<evidence type="ECO:0000313" key="2">
    <source>
        <dbReference type="EMBL" id="MDC7684442.1"/>
    </source>
</evidence>
<name>A0ABT5HWZ1_9CAUL</name>
<dbReference type="NCBIfam" id="TIGR00684">
    <property type="entry name" value="narJ"/>
    <property type="match status" value="1"/>
</dbReference>
<dbReference type="Pfam" id="PF02613">
    <property type="entry name" value="Nitrate_red_del"/>
    <property type="match status" value="1"/>
</dbReference>
<dbReference type="RefSeq" id="WP_272748916.1">
    <property type="nucleotide sequence ID" value="NZ_JAQQKX010000012.1"/>
</dbReference>
<evidence type="ECO:0000313" key="3">
    <source>
        <dbReference type="Proteomes" id="UP001214854"/>
    </source>
</evidence>
<dbReference type="InterPro" id="IPR003765">
    <property type="entry name" value="NO3_reductase_chaperone_NarJ"/>
</dbReference>
<protein>
    <submittedName>
        <fullName evidence="2">Nitrate reductase molybdenum cofactor assembly chaperone</fullName>
    </submittedName>
</protein>
<comment type="caution">
    <text evidence="2">The sequence shown here is derived from an EMBL/GenBank/DDBJ whole genome shotgun (WGS) entry which is preliminary data.</text>
</comment>
<accession>A0ABT5HWZ1</accession>
<reference evidence="2 3" key="1">
    <citation type="submission" date="2023-01" db="EMBL/GenBank/DDBJ databases">
        <title>Novel species of the genus Asticcacaulis isolated from rivers.</title>
        <authorList>
            <person name="Lu H."/>
        </authorList>
    </citation>
    <scope>NUCLEOTIDE SEQUENCE [LARGE SCALE GENOMIC DNA]</scope>
    <source>
        <strain evidence="2 3">BYS171W</strain>
    </source>
</reference>
<gene>
    <name evidence="2" type="primary">narJ</name>
    <name evidence="2" type="ORF">PQU92_14240</name>
</gene>
<evidence type="ECO:0000256" key="1">
    <source>
        <dbReference type="ARBA" id="ARBA00023063"/>
    </source>
</evidence>
<sequence>MSAEHQKALTFKALGLMLCYPTPEWTDNLPELLTVIQAEGLLGPAQIDGVNALADHLRSDVIAAQESYVATFDRVRSLSLHLFEHVHGESRDRGQAMIDLIDRYREVDLIPPTNELPDYLPMFLEYLSNLDIREAKEALSEPVHIIEAVAKRLQDRESPYLAVFNALLHLLGKPALRKAHVIIGGQKTADPTLEDIDKEWAEMPVEFLGATAPDTAQPHARCGS</sequence>
<keyword evidence="1" id="KW-0534">Nitrate assimilation</keyword>
<dbReference type="PANTHER" id="PTHR43680:SF2">
    <property type="entry name" value="NITRATE REDUCTASE MOLYBDENUM COFACTOR ASSEMBLY CHAPERONE NARJ"/>
    <property type="match status" value="1"/>
</dbReference>
<organism evidence="2 3">
    <name type="scientific">Asticcacaulis aquaticus</name>
    <dbReference type="NCBI Taxonomy" id="2984212"/>
    <lineage>
        <taxon>Bacteria</taxon>
        <taxon>Pseudomonadati</taxon>
        <taxon>Pseudomonadota</taxon>
        <taxon>Alphaproteobacteria</taxon>
        <taxon>Caulobacterales</taxon>
        <taxon>Caulobacteraceae</taxon>
        <taxon>Asticcacaulis</taxon>
    </lineage>
</organism>
<keyword evidence="3" id="KW-1185">Reference proteome</keyword>
<proteinExistence type="predicted"/>
<dbReference type="InterPro" id="IPR036411">
    <property type="entry name" value="TorD-like_sf"/>
</dbReference>
<dbReference type="InterPro" id="IPR020945">
    <property type="entry name" value="DMSO/NO3_reduct_chaperone"/>
</dbReference>